<dbReference type="SUPFAM" id="SSF55729">
    <property type="entry name" value="Acyl-CoA N-acyltransferases (Nat)"/>
    <property type="match status" value="1"/>
</dbReference>
<feature type="domain" description="N-acetyltransferase" evidence="1">
    <location>
        <begin position="3"/>
        <end position="161"/>
    </location>
</feature>
<dbReference type="PROSITE" id="PS51186">
    <property type="entry name" value="GNAT"/>
    <property type="match status" value="1"/>
</dbReference>
<dbReference type="Pfam" id="PF00583">
    <property type="entry name" value="Acetyltransf_1"/>
    <property type="match status" value="1"/>
</dbReference>
<keyword evidence="3" id="KW-1185">Reference proteome</keyword>
<evidence type="ECO:0000313" key="3">
    <source>
        <dbReference type="Proteomes" id="UP000749040"/>
    </source>
</evidence>
<dbReference type="CDD" id="cd04301">
    <property type="entry name" value="NAT_SF"/>
    <property type="match status" value="1"/>
</dbReference>
<gene>
    <name evidence="2" type="ORF">ITX44_04525</name>
</gene>
<dbReference type="RefSeq" id="WP_205355667.1">
    <property type="nucleotide sequence ID" value="NZ_JADKYB010000002.1"/>
</dbReference>
<dbReference type="EMBL" id="JADKYB010000002">
    <property type="protein sequence ID" value="MBM9503810.1"/>
    <property type="molecule type" value="Genomic_DNA"/>
</dbReference>
<evidence type="ECO:0000313" key="2">
    <source>
        <dbReference type="EMBL" id="MBM9503810.1"/>
    </source>
</evidence>
<reference evidence="2 3" key="1">
    <citation type="submission" date="2021-01" db="EMBL/GenBank/DDBJ databases">
        <title>Streptomyces acididurans sp. nov., isolated from a peat swamp forest soil.</title>
        <authorList>
            <person name="Chantavorakit T."/>
            <person name="Duangmal K."/>
        </authorList>
    </citation>
    <scope>NUCLEOTIDE SEQUENCE [LARGE SCALE GENOMIC DNA]</scope>
    <source>
        <strain evidence="2 3">KK5PA1</strain>
    </source>
</reference>
<organism evidence="2 3">
    <name type="scientific">Actinacidiphila acididurans</name>
    <dbReference type="NCBI Taxonomy" id="2784346"/>
    <lineage>
        <taxon>Bacteria</taxon>
        <taxon>Bacillati</taxon>
        <taxon>Actinomycetota</taxon>
        <taxon>Actinomycetes</taxon>
        <taxon>Kitasatosporales</taxon>
        <taxon>Streptomycetaceae</taxon>
        <taxon>Actinacidiphila</taxon>
    </lineage>
</organism>
<dbReference type="Proteomes" id="UP000749040">
    <property type="component" value="Unassembled WGS sequence"/>
</dbReference>
<name>A0ABS2TNI3_9ACTN</name>
<accession>A0ABS2TNI3</accession>
<dbReference type="InterPro" id="IPR016181">
    <property type="entry name" value="Acyl_CoA_acyltransferase"/>
</dbReference>
<sequence>MSIDTVLVTHDKLDVLMPLVVEQQQDFGKKVDLAMTRAFFEGIVDRGPTFQIVAMEEGVAVGLVMVDPIPNFQFADNVAYVHDVYVTETHRGARGIGAYLMAAAFVEAMRRGYEFAEGETHPDNSPARKLYDRMAQKLGIGIKVIDSVRYLIDLRPGIDRARNEPEYLDRLASPRLFGRQTARTGADA</sequence>
<protein>
    <submittedName>
        <fullName evidence="2">GNAT family N-acetyltransferase</fullName>
    </submittedName>
</protein>
<proteinExistence type="predicted"/>
<evidence type="ECO:0000259" key="1">
    <source>
        <dbReference type="PROSITE" id="PS51186"/>
    </source>
</evidence>
<dbReference type="Gene3D" id="3.40.630.30">
    <property type="match status" value="1"/>
</dbReference>
<comment type="caution">
    <text evidence="2">The sequence shown here is derived from an EMBL/GenBank/DDBJ whole genome shotgun (WGS) entry which is preliminary data.</text>
</comment>
<dbReference type="InterPro" id="IPR000182">
    <property type="entry name" value="GNAT_dom"/>
</dbReference>